<proteinExistence type="predicted"/>
<sequence>MSPPASAEPADVDWLSDEEQRVWRAFLALSRGMATAIDRQLTRDSSLSSSEYEVLVLLSESPTGVVRSRDLLHGLGWERSRLSHLLSRMARRGLLERLTCDTDARGLDVRLTAEGRRAIEAAAPGHLETVRAALIDQLAPEEMDALLSVAHKVLPRLRELGLA</sequence>
<feature type="domain" description="HTH marR-type" evidence="1">
    <location>
        <begin position="19"/>
        <end position="155"/>
    </location>
</feature>
<dbReference type="EMBL" id="BJZR01000034">
    <property type="protein sequence ID" value="GEO92182.1"/>
    <property type="molecule type" value="Genomic_DNA"/>
</dbReference>
<dbReference type="OrthoDB" id="8635520at2"/>
<dbReference type="InterPro" id="IPR000835">
    <property type="entry name" value="HTH_MarR-typ"/>
</dbReference>
<dbReference type="GO" id="GO:0003700">
    <property type="term" value="F:DNA-binding transcription factor activity"/>
    <property type="evidence" value="ECO:0007669"/>
    <property type="project" value="InterPro"/>
</dbReference>
<dbReference type="PANTHER" id="PTHR33164:SF99">
    <property type="entry name" value="MARR FAMILY REGULATORY PROTEIN"/>
    <property type="match status" value="1"/>
</dbReference>
<dbReference type="STRING" id="446860.AS188_15660"/>
<evidence type="ECO:0000313" key="3">
    <source>
        <dbReference type="EMBL" id="GEO92182.1"/>
    </source>
</evidence>
<evidence type="ECO:0000259" key="1">
    <source>
        <dbReference type="PROSITE" id="PS50995"/>
    </source>
</evidence>
<dbReference type="InterPro" id="IPR036388">
    <property type="entry name" value="WH-like_DNA-bd_sf"/>
</dbReference>
<accession>A0A0U2YZQ1</accession>
<dbReference type="RefSeq" id="WP_058859618.1">
    <property type="nucleotide sequence ID" value="NZ_BJZR01000034.1"/>
</dbReference>
<organism evidence="2 4">
    <name type="scientific">Kocuria flava</name>
    <dbReference type="NCBI Taxonomy" id="446860"/>
    <lineage>
        <taxon>Bacteria</taxon>
        <taxon>Bacillati</taxon>
        <taxon>Actinomycetota</taxon>
        <taxon>Actinomycetes</taxon>
        <taxon>Micrococcales</taxon>
        <taxon>Micrococcaceae</taxon>
        <taxon>Kocuria</taxon>
    </lineage>
</organism>
<name>A0A0U2YZQ1_9MICC</name>
<protein>
    <submittedName>
        <fullName evidence="2">MarR family transcriptional regulator</fullName>
    </submittedName>
</protein>
<evidence type="ECO:0000313" key="5">
    <source>
        <dbReference type="Proteomes" id="UP000321155"/>
    </source>
</evidence>
<dbReference type="InterPro" id="IPR036390">
    <property type="entry name" value="WH_DNA-bd_sf"/>
</dbReference>
<dbReference type="AlphaFoldDB" id="A0A0U2YZQ1"/>
<evidence type="ECO:0000313" key="2">
    <source>
        <dbReference type="EMBL" id="ALU40945.1"/>
    </source>
</evidence>
<dbReference type="SMART" id="SM00347">
    <property type="entry name" value="HTH_MARR"/>
    <property type="match status" value="1"/>
</dbReference>
<dbReference type="KEGG" id="kfv:AS188_15660"/>
<dbReference type="PROSITE" id="PS50995">
    <property type="entry name" value="HTH_MARR_2"/>
    <property type="match status" value="1"/>
</dbReference>
<dbReference type="Proteomes" id="UP000321155">
    <property type="component" value="Unassembled WGS sequence"/>
</dbReference>
<reference evidence="2 4" key="1">
    <citation type="submission" date="2015-11" db="EMBL/GenBank/DDBJ databases">
        <title>Complete Genome Sequence of Kocuria flava strain HO-9041.</title>
        <authorList>
            <person name="Zhou M."/>
            <person name="Dai J."/>
        </authorList>
    </citation>
    <scope>NUCLEOTIDE SEQUENCE [LARGE SCALE GENOMIC DNA]</scope>
    <source>
        <strain evidence="2 4">HO-9041</strain>
    </source>
</reference>
<dbReference type="Proteomes" id="UP000057181">
    <property type="component" value="Chromosome"/>
</dbReference>
<dbReference type="PRINTS" id="PR00598">
    <property type="entry name" value="HTHMARR"/>
</dbReference>
<dbReference type="InterPro" id="IPR039422">
    <property type="entry name" value="MarR/SlyA-like"/>
</dbReference>
<dbReference type="Gene3D" id="1.10.10.10">
    <property type="entry name" value="Winged helix-like DNA-binding domain superfamily/Winged helix DNA-binding domain"/>
    <property type="match status" value="1"/>
</dbReference>
<dbReference type="SUPFAM" id="SSF46785">
    <property type="entry name" value="Winged helix' DNA-binding domain"/>
    <property type="match status" value="1"/>
</dbReference>
<evidence type="ECO:0000313" key="4">
    <source>
        <dbReference type="Proteomes" id="UP000057181"/>
    </source>
</evidence>
<dbReference type="EMBL" id="CP013254">
    <property type="protein sequence ID" value="ALU40945.1"/>
    <property type="molecule type" value="Genomic_DNA"/>
</dbReference>
<dbReference type="GO" id="GO:0006950">
    <property type="term" value="P:response to stress"/>
    <property type="evidence" value="ECO:0007669"/>
    <property type="project" value="TreeGrafter"/>
</dbReference>
<gene>
    <name evidence="2" type="ORF">AS188_15660</name>
    <name evidence="3" type="ORF">KFL01_14880</name>
</gene>
<keyword evidence="5" id="KW-1185">Reference proteome</keyword>
<reference evidence="3 5" key="2">
    <citation type="submission" date="2019-07" db="EMBL/GenBank/DDBJ databases">
        <title>Whole genome shotgun sequence of Kocuria flava NBRC 107626.</title>
        <authorList>
            <person name="Hosoyama A."/>
            <person name="Uohara A."/>
            <person name="Ohji S."/>
            <person name="Ichikawa N."/>
        </authorList>
    </citation>
    <scope>NUCLEOTIDE SEQUENCE [LARGE SCALE GENOMIC DNA]</scope>
    <source>
        <strain evidence="3 5">NBRC 107626</strain>
    </source>
</reference>
<dbReference type="PANTHER" id="PTHR33164">
    <property type="entry name" value="TRANSCRIPTIONAL REGULATOR, MARR FAMILY"/>
    <property type="match status" value="1"/>
</dbReference>